<feature type="domain" description="UspA" evidence="2">
    <location>
        <begin position="8"/>
        <end position="146"/>
    </location>
</feature>
<organism evidence="3 4">
    <name type="scientific">Mycolicibacterium fluoranthenivorans</name>
    <dbReference type="NCBI Taxonomy" id="258505"/>
    <lineage>
        <taxon>Bacteria</taxon>
        <taxon>Bacillati</taxon>
        <taxon>Actinomycetota</taxon>
        <taxon>Actinomycetes</taxon>
        <taxon>Mycobacteriales</taxon>
        <taxon>Mycobacteriaceae</taxon>
        <taxon>Mycolicibacterium</taxon>
    </lineage>
</organism>
<dbReference type="AlphaFoldDB" id="A0A1G4WR70"/>
<dbReference type="RefSeq" id="WP_090361597.1">
    <property type="nucleotide sequence ID" value="NZ_FMUB01000009.1"/>
</dbReference>
<dbReference type="InterPro" id="IPR006015">
    <property type="entry name" value="Universal_stress_UspA"/>
</dbReference>
<proteinExistence type="inferred from homology"/>
<evidence type="ECO:0000313" key="3">
    <source>
        <dbReference type="EMBL" id="SCX27862.1"/>
    </source>
</evidence>
<name>A0A1G4WR70_9MYCO</name>
<dbReference type="STRING" id="1502745.SAMN02799620_04445"/>
<dbReference type="Gene3D" id="3.40.50.620">
    <property type="entry name" value="HUPs"/>
    <property type="match status" value="2"/>
</dbReference>
<protein>
    <submittedName>
        <fullName evidence="3">Nucleotide-binding universal stress protein, UspA family</fullName>
    </submittedName>
</protein>
<dbReference type="InterPro" id="IPR006016">
    <property type="entry name" value="UspA"/>
</dbReference>
<dbReference type="PANTHER" id="PTHR46268:SF6">
    <property type="entry name" value="UNIVERSAL STRESS PROTEIN UP12"/>
    <property type="match status" value="1"/>
</dbReference>
<dbReference type="Pfam" id="PF00582">
    <property type="entry name" value="Usp"/>
    <property type="match status" value="2"/>
</dbReference>
<gene>
    <name evidence="3" type="ORF">SAMN02799620_04445</name>
</gene>
<evidence type="ECO:0000256" key="1">
    <source>
        <dbReference type="ARBA" id="ARBA00008791"/>
    </source>
</evidence>
<sequence>MSHTVDIETIVAGVDDSSCSHPALEWAAKEAALRQATLRIVYAATLPIGAWPVAPAPSGFMEWQAERSKDILDDACKRVQDMTHGSVRVDAVFAVATPAAVLVEESTTAGLVVVGSRGRGSLARHLLGSVSTALVHRAHCAVAVIHDDEPTPDQRAPVLLGYDGSPASDDAATLAFDEAARRNVELVVLHAWWSPGAFDMPGFDWEQMRPDVDREMAARLAPWQEHYPRVNVRRIVVADQPARHLVELSATAQLVVVGSHGHGALAGTLLGSVSGTVVQSVRTPVVIYRPR</sequence>
<dbReference type="PRINTS" id="PR01438">
    <property type="entry name" value="UNVRSLSTRESS"/>
</dbReference>
<reference evidence="4" key="1">
    <citation type="submission" date="2016-10" db="EMBL/GenBank/DDBJ databases">
        <authorList>
            <person name="Varghese N."/>
            <person name="Submissions S."/>
        </authorList>
    </citation>
    <scope>NUCLEOTIDE SEQUENCE [LARGE SCALE GENOMIC DNA]</scope>
    <source>
        <strain evidence="4">UNC267MFSha1.1M11</strain>
    </source>
</reference>
<dbReference type="Proteomes" id="UP000199707">
    <property type="component" value="Unassembled WGS sequence"/>
</dbReference>
<evidence type="ECO:0000259" key="2">
    <source>
        <dbReference type="Pfam" id="PF00582"/>
    </source>
</evidence>
<feature type="domain" description="UspA" evidence="2">
    <location>
        <begin position="157"/>
        <end position="289"/>
    </location>
</feature>
<dbReference type="EMBL" id="FMUB01000009">
    <property type="protein sequence ID" value="SCX27862.1"/>
    <property type="molecule type" value="Genomic_DNA"/>
</dbReference>
<accession>A0A1G4WR70</accession>
<dbReference type="SUPFAM" id="SSF52402">
    <property type="entry name" value="Adenine nucleotide alpha hydrolases-like"/>
    <property type="match status" value="2"/>
</dbReference>
<dbReference type="InterPro" id="IPR014729">
    <property type="entry name" value="Rossmann-like_a/b/a_fold"/>
</dbReference>
<dbReference type="PANTHER" id="PTHR46268">
    <property type="entry name" value="STRESS RESPONSE PROTEIN NHAX"/>
    <property type="match status" value="1"/>
</dbReference>
<comment type="similarity">
    <text evidence="1">Belongs to the universal stress protein A family.</text>
</comment>
<evidence type="ECO:0000313" key="4">
    <source>
        <dbReference type="Proteomes" id="UP000199707"/>
    </source>
</evidence>